<dbReference type="EMBL" id="UINC01165332">
    <property type="protein sequence ID" value="SVD66667.1"/>
    <property type="molecule type" value="Genomic_DNA"/>
</dbReference>
<gene>
    <name evidence="2" type="ORF">METZ01_LOCUS419521</name>
</gene>
<evidence type="ECO:0000313" key="2">
    <source>
        <dbReference type="EMBL" id="SVD66667.1"/>
    </source>
</evidence>
<keyword evidence="1" id="KW-1133">Transmembrane helix</keyword>
<proteinExistence type="predicted"/>
<keyword evidence="1" id="KW-0812">Transmembrane</keyword>
<sequence>MTLKIFAALFAILAITNLLKPFQLLGDETGFVLFGTRLTGTANAVAGPLFGVFLLVYAWLIFTQNHVALP</sequence>
<keyword evidence="1" id="KW-0472">Membrane</keyword>
<evidence type="ECO:0000256" key="1">
    <source>
        <dbReference type="SAM" id="Phobius"/>
    </source>
</evidence>
<organism evidence="2">
    <name type="scientific">marine metagenome</name>
    <dbReference type="NCBI Taxonomy" id="408172"/>
    <lineage>
        <taxon>unclassified sequences</taxon>
        <taxon>metagenomes</taxon>
        <taxon>ecological metagenomes</taxon>
    </lineage>
</organism>
<reference evidence="2" key="1">
    <citation type="submission" date="2018-05" db="EMBL/GenBank/DDBJ databases">
        <authorList>
            <person name="Lanie J.A."/>
            <person name="Ng W.-L."/>
            <person name="Kazmierczak K.M."/>
            <person name="Andrzejewski T.M."/>
            <person name="Davidsen T.M."/>
            <person name="Wayne K.J."/>
            <person name="Tettelin H."/>
            <person name="Glass J.I."/>
            <person name="Rusch D."/>
            <person name="Podicherti R."/>
            <person name="Tsui H.-C.T."/>
            <person name="Winkler M.E."/>
        </authorList>
    </citation>
    <scope>NUCLEOTIDE SEQUENCE</scope>
</reference>
<protein>
    <recommendedName>
        <fullName evidence="3">DNA translocase FtsK 4TM region domain-containing protein</fullName>
    </recommendedName>
</protein>
<accession>A0A382X629</accession>
<evidence type="ECO:0008006" key="3">
    <source>
        <dbReference type="Google" id="ProtNLM"/>
    </source>
</evidence>
<feature type="non-terminal residue" evidence="2">
    <location>
        <position position="70"/>
    </location>
</feature>
<dbReference type="AlphaFoldDB" id="A0A382X629"/>
<name>A0A382X629_9ZZZZ</name>
<feature type="transmembrane region" description="Helical" evidence="1">
    <location>
        <begin position="45"/>
        <end position="62"/>
    </location>
</feature>